<evidence type="ECO:0000256" key="1">
    <source>
        <dbReference type="SAM" id="MobiDB-lite"/>
    </source>
</evidence>
<protein>
    <submittedName>
        <fullName evidence="2">Uncharacterized protein</fullName>
    </submittedName>
</protein>
<comment type="caution">
    <text evidence="2">The sequence shown here is derived from an EMBL/GenBank/DDBJ whole genome shotgun (WGS) entry which is preliminary data.</text>
</comment>
<keyword evidence="3" id="KW-1185">Reference proteome</keyword>
<feature type="compositionally biased region" description="Low complexity" evidence="1">
    <location>
        <begin position="99"/>
        <end position="114"/>
    </location>
</feature>
<sequence>MYVVRGFSNRRKSAPKSPRNLHIRKISLSGCSVGSWDSSSSTCSSAATPTMPTFSPTRIESAITARSSFENNPLGSHPSHQAPLRLSQRAFLQPDHRGTFGSSHMSSSGMGSTFFHDDTEDEDDFTGYGYSESDSDTMELPLHEEQPKHMELPPAASPLDHTANERVQPQDYFLYQLGKRPPMPRSHWSESTIQTLVSFDDLDDLDSGICTPADEIDLTEVDISTAESSSDELQAPVVGIAETVVILPNFSYKRSTAPQRPSVQVTVDKVEEVSKTGGWKRRGVVFNKNEAGEASEAAEKEVEAEE</sequence>
<evidence type="ECO:0000313" key="3">
    <source>
        <dbReference type="Proteomes" id="UP001175261"/>
    </source>
</evidence>
<dbReference type="EMBL" id="JAPDFR010000003">
    <property type="protein sequence ID" value="KAK0387687.1"/>
    <property type="molecule type" value="Genomic_DNA"/>
</dbReference>
<accession>A0AA39GKH3</accession>
<feature type="region of interest" description="Disordered" evidence="1">
    <location>
        <begin position="95"/>
        <end position="137"/>
    </location>
</feature>
<proteinExistence type="predicted"/>
<dbReference type="Proteomes" id="UP001175261">
    <property type="component" value="Unassembled WGS sequence"/>
</dbReference>
<reference evidence="2" key="1">
    <citation type="submission" date="2022-10" db="EMBL/GenBank/DDBJ databases">
        <title>Determination and structural analysis of whole genome sequence of Sarocladium strictum F4-1.</title>
        <authorList>
            <person name="Hu L."/>
            <person name="Jiang Y."/>
        </authorList>
    </citation>
    <scope>NUCLEOTIDE SEQUENCE</scope>
    <source>
        <strain evidence="2">F4-1</strain>
    </source>
</reference>
<organism evidence="2 3">
    <name type="scientific">Sarocladium strictum</name>
    <name type="common">Black bundle disease fungus</name>
    <name type="synonym">Acremonium strictum</name>
    <dbReference type="NCBI Taxonomy" id="5046"/>
    <lineage>
        <taxon>Eukaryota</taxon>
        <taxon>Fungi</taxon>
        <taxon>Dikarya</taxon>
        <taxon>Ascomycota</taxon>
        <taxon>Pezizomycotina</taxon>
        <taxon>Sordariomycetes</taxon>
        <taxon>Hypocreomycetidae</taxon>
        <taxon>Hypocreales</taxon>
        <taxon>Sarocladiaceae</taxon>
        <taxon>Sarocladium</taxon>
    </lineage>
</organism>
<gene>
    <name evidence="2" type="ORF">NLU13_3932</name>
</gene>
<evidence type="ECO:0000313" key="2">
    <source>
        <dbReference type="EMBL" id="KAK0387687.1"/>
    </source>
</evidence>
<name>A0AA39GKH3_SARSR</name>
<dbReference type="AlphaFoldDB" id="A0AA39GKH3"/>